<evidence type="ECO:0000313" key="12">
    <source>
        <dbReference type="Proteomes" id="UP000261016"/>
    </source>
</evidence>
<feature type="domain" description="Major facilitator superfamily (MFS) profile" evidence="8">
    <location>
        <begin position="7"/>
        <end position="378"/>
    </location>
</feature>
<evidence type="ECO:0000313" key="10">
    <source>
        <dbReference type="EMBL" id="NBH31325.1"/>
    </source>
</evidence>
<accession>A0A364UP73</accession>
<dbReference type="AlphaFoldDB" id="A0A364UP73"/>
<dbReference type="GO" id="GO:0022857">
    <property type="term" value="F:transmembrane transporter activity"/>
    <property type="evidence" value="ECO:0007669"/>
    <property type="project" value="InterPro"/>
</dbReference>
<proteinExistence type="predicted"/>
<evidence type="ECO:0000256" key="5">
    <source>
        <dbReference type="ARBA" id="ARBA00022989"/>
    </source>
</evidence>
<dbReference type="EMBL" id="JAANHJ010000001">
    <property type="protein sequence ID" value="MCG6224625.1"/>
    <property type="molecule type" value="Genomic_DNA"/>
</dbReference>
<dbReference type="EMBL" id="QXWP01000005">
    <property type="protein sequence ID" value="NBH31325.1"/>
    <property type="molecule type" value="Genomic_DNA"/>
</dbReference>
<feature type="transmembrane region" description="Helical" evidence="7">
    <location>
        <begin position="265"/>
        <end position="290"/>
    </location>
</feature>
<evidence type="ECO:0000256" key="4">
    <source>
        <dbReference type="ARBA" id="ARBA00022692"/>
    </source>
</evidence>
<organism evidence="11 12">
    <name type="scientific">Staphylococcus warneri</name>
    <dbReference type="NCBI Taxonomy" id="1292"/>
    <lineage>
        <taxon>Bacteria</taxon>
        <taxon>Bacillati</taxon>
        <taxon>Bacillota</taxon>
        <taxon>Bacilli</taxon>
        <taxon>Bacillales</taxon>
        <taxon>Staphylococcaceae</taxon>
        <taxon>Staphylococcus</taxon>
    </lineage>
</organism>
<name>A0A364UP73_STAWA</name>
<dbReference type="Proteomes" id="UP000481807">
    <property type="component" value="Unassembled WGS sequence"/>
</dbReference>
<reference evidence="9 14" key="3">
    <citation type="submission" date="2020-03" db="EMBL/GenBank/DDBJ databases">
        <title>Comparative genetics of Staphylococcus warneri persistents from caprine mastitis.</title>
        <authorList>
            <person name="Franca C.A."/>
            <person name="Rosa D.S."/>
            <person name="Silva A."/>
            <person name="Rodrigues D.L.N."/>
            <person name="Santos R.G."/>
            <person name="Castillo R.E.H."/>
            <person name="Moreira M.A.S."/>
            <person name="Lima M.C."/>
            <person name="Gouveia G.V."/>
            <person name="Gouveia J.J.S."/>
            <person name="Souza R.F.S."/>
            <person name="Bertram B."/>
            <person name="Azevedo V."/>
            <person name="Costa M."/>
        </authorList>
    </citation>
    <scope>NUCLEOTIDE SEQUENCE [LARGE SCALE GENOMIC DNA]</scope>
    <source>
        <strain evidence="9 14">Cap 9.2</strain>
    </source>
</reference>
<dbReference type="InterPro" id="IPR020846">
    <property type="entry name" value="MFS_dom"/>
</dbReference>
<keyword evidence="14" id="KW-1185">Reference proteome</keyword>
<evidence type="ECO:0000256" key="2">
    <source>
        <dbReference type="ARBA" id="ARBA00022448"/>
    </source>
</evidence>
<dbReference type="PANTHER" id="PTHR43124:SF3">
    <property type="entry name" value="CHLORAMPHENICOL EFFLUX PUMP RV0191"/>
    <property type="match status" value="1"/>
</dbReference>
<dbReference type="InterPro" id="IPR036259">
    <property type="entry name" value="MFS_trans_sf"/>
</dbReference>
<evidence type="ECO:0000259" key="8">
    <source>
        <dbReference type="PROSITE" id="PS50850"/>
    </source>
</evidence>
<sequence>MNFYKLVFPGIAMIATIYGLGRFSFGLFLPDISNDLKLSASSAGLISSLFYLSYCFTIVYATLRTAKTGPKYMIMLASMLVILGLFMISISPNALTLSLGVLLAGASSGLISPPYGYAISLWIKWEQQGKANTWINSGTSLGLVFTGITAMLVFIDWRTTYLIYGVIAILITVWNFFVIPSLKHSLKIYPGSLNILDISASKRIIMASTILGFSTAPFWTFSKSYVQQTDHYSPIALSIFWILIGVAGIFGGISGHIIDQYGIQFAYFFGVILMSVASILLALTPIVWIVPFLSSLIFGVSYIFITGVLLVWGVKIFVKNASLGIGIPFLMLAVGQVLGSMVAGPFIEDLGYTMTFIIYGLIGLVALILFPKVDVQPPKVNIDGDYTELQKVNKDLL</sequence>
<keyword evidence="3" id="KW-1003">Cell membrane</keyword>
<keyword evidence="5 7" id="KW-1133">Transmembrane helix</keyword>
<dbReference type="PROSITE" id="PS50850">
    <property type="entry name" value="MFS"/>
    <property type="match status" value="1"/>
</dbReference>
<evidence type="ECO:0000313" key="14">
    <source>
        <dbReference type="Proteomes" id="UP000814367"/>
    </source>
</evidence>
<evidence type="ECO:0000256" key="3">
    <source>
        <dbReference type="ARBA" id="ARBA00022475"/>
    </source>
</evidence>
<comment type="subcellular location">
    <subcellularLocation>
        <location evidence="1">Cell membrane</location>
        <topology evidence="1">Multi-pass membrane protein</topology>
    </subcellularLocation>
</comment>
<evidence type="ECO:0000256" key="6">
    <source>
        <dbReference type="ARBA" id="ARBA00023136"/>
    </source>
</evidence>
<dbReference type="InterPro" id="IPR011701">
    <property type="entry name" value="MFS"/>
</dbReference>
<evidence type="ECO:0000313" key="13">
    <source>
        <dbReference type="Proteomes" id="UP000481807"/>
    </source>
</evidence>
<comment type="caution">
    <text evidence="11">The sequence shown here is derived from an EMBL/GenBank/DDBJ whole genome shotgun (WGS) entry which is preliminary data.</text>
</comment>
<dbReference type="Proteomes" id="UP000261016">
    <property type="component" value="Unassembled WGS sequence"/>
</dbReference>
<dbReference type="GO" id="GO:0005886">
    <property type="term" value="C:plasma membrane"/>
    <property type="evidence" value="ECO:0007669"/>
    <property type="project" value="UniProtKB-SubCell"/>
</dbReference>
<feature type="transmembrane region" description="Helical" evidence="7">
    <location>
        <begin position="203"/>
        <end position="220"/>
    </location>
</feature>
<dbReference type="Proteomes" id="UP000814367">
    <property type="component" value="Unassembled WGS sequence"/>
</dbReference>
<protein>
    <submittedName>
        <fullName evidence="11">MFS transporter</fullName>
    </submittedName>
</protein>
<dbReference type="RefSeq" id="WP_002467435.1">
    <property type="nucleotide sequence ID" value="NZ_CABMFV010000005.1"/>
</dbReference>
<feature type="transmembrane region" description="Helical" evidence="7">
    <location>
        <begin position="325"/>
        <end position="344"/>
    </location>
</feature>
<feature type="transmembrane region" description="Helical" evidence="7">
    <location>
        <begin position="161"/>
        <end position="182"/>
    </location>
</feature>
<dbReference type="InterPro" id="IPR050189">
    <property type="entry name" value="MFS_Efflux_Transporters"/>
</dbReference>
<gene>
    <name evidence="10" type="ORF">D3Z30_10055</name>
    <name evidence="11" type="ORF">DXC19_09620</name>
    <name evidence="9" type="ORF">G8J23_01165</name>
</gene>
<keyword evidence="2" id="KW-0813">Transport</keyword>
<dbReference type="Gene3D" id="1.20.1250.20">
    <property type="entry name" value="MFS general substrate transporter like domains"/>
    <property type="match status" value="2"/>
</dbReference>
<feature type="transmembrane region" description="Helical" evidence="7">
    <location>
        <begin position="40"/>
        <end position="60"/>
    </location>
</feature>
<evidence type="ECO:0000313" key="11">
    <source>
        <dbReference type="EMBL" id="RGM29475.1"/>
    </source>
</evidence>
<dbReference type="PANTHER" id="PTHR43124">
    <property type="entry name" value="PURINE EFFLUX PUMP PBUE"/>
    <property type="match status" value="1"/>
</dbReference>
<dbReference type="Pfam" id="PF07690">
    <property type="entry name" value="MFS_1"/>
    <property type="match status" value="1"/>
</dbReference>
<reference evidence="11 12" key="1">
    <citation type="submission" date="2018-08" db="EMBL/GenBank/DDBJ databases">
        <title>A genome reference for cultivated species of the human gut microbiota.</title>
        <authorList>
            <person name="Zou Y."/>
            <person name="Xue W."/>
            <person name="Luo G."/>
        </authorList>
    </citation>
    <scope>NUCLEOTIDE SEQUENCE [LARGE SCALE GENOMIC DNA]</scope>
    <source>
        <strain evidence="11 12">OM08-17AT</strain>
    </source>
</reference>
<keyword evidence="6 7" id="KW-0472">Membrane</keyword>
<evidence type="ECO:0000313" key="9">
    <source>
        <dbReference type="EMBL" id="MCG6224625.1"/>
    </source>
</evidence>
<dbReference type="SUPFAM" id="SSF103473">
    <property type="entry name" value="MFS general substrate transporter"/>
    <property type="match status" value="1"/>
</dbReference>
<feature type="transmembrane region" description="Helical" evidence="7">
    <location>
        <begin position="232"/>
        <end position="253"/>
    </location>
</feature>
<feature type="transmembrane region" description="Helical" evidence="7">
    <location>
        <begin position="7"/>
        <end position="28"/>
    </location>
</feature>
<evidence type="ECO:0000256" key="7">
    <source>
        <dbReference type="SAM" id="Phobius"/>
    </source>
</evidence>
<feature type="transmembrane region" description="Helical" evidence="7">
    <location>
        <begin position="350"/>
        <end position="370"/>
    </location>
</feature>
<reference evidence="10 13" key="2">
    <citation type="submission" date="2018-08" db="EMBL/GenBank/DDBJ databases">
        <title>Murine metabolic-syndrome-specific gut microbial biobank.</title>
        <authorList>
            <person name="Liu C."/>
        </authorList>
    </citation>
    <scope>NUCLEOTIDE SEQUENCE [LARGE SCALE GENOMIC DNA]</scope>
    <source>
        <strain evidence="10 13">1XD21-27</strain>
    </source>
</reference>
<keyword evidence="4 7" id="KW-0812">Transmembrane</keyword>
<feature type="transmembrane region" description="Helical" evidence="7">
    <location>
        <begin position="97"/>
        <end position="122"/>
    </location>
</feature>
<feature type="transmembrane region" description="Helical" evidence="7">
    <location>
        <begin position="134"/>
        <end position="155"/>
    </location>
</feature>
<evidence type="ECO:0000256" key="1">
    <source>
        <dbReference type="ARBA" id="ARBA00004651"/>
    </source>
</evidence>
<dbReference type="EMBL" id="QSTD01000005">
    <property type="protein sequence ID" value="RGM29475.1"/>
    <property type="molecule type" value="Genomic_DNA"/>
</dbReference>
<feature type="transmembrane region" description="Helical" evidence="7">
    <location>
        <begin position="296"/>
        <end position="318"/>
    </location>
</feature>
<feature type="transmembrane region" description="Helical" evidence="7">
    <location>
        <begin position="72"/>
        <end position="91"/>
    </location>
</feature>